<reference evidence="3 4" key="1">
    <citation type="journal article" date="2018" name="Evol. Lett.">
        <title>Horizontal gene cluster transfer increased hallucinogenic mushroom diversity.</title>
        <authorList>
            <person name="Reynolds H.T."/>
            <person name="Vijayakumar V."/>
            <person name="Gluck-Thaler E."/>
            <person name="Korotkin H.B."/>
            <person name="Matheny P.B."/>
            <person name="Slot J.C."/>
        </authorList>
    </citation>
    <scope>NUCLEOTIDE SEQUENCE [LARGE SCALE GENOMIC DNA]</scope>
    <source>
        <strain evidence="3 4">SRW20</strain>
    </source>
</reference>
<keyword evidence="1" id="KW-0233">DNA recombination</keyword>
<comment type="caution">
    <text evidence="3">The sequence shown here is derived from an EMBL/GenBank/DDBJ whole genome shotgun (WGS) entry which is preliminary data.</text>
</comment>
<dbReference type="EMBL" id="NHYE01000801">
    <property type="protein sequence ID" value="PPR02923.1"/>
    <property type="molecule type" value="Genomic_DNA"/>
</dbReference>
<dbReference type="InterPro" id="IPR013762">
    <property type="entry name" value="Integrase-like_cat_sf"/>
</dbReference>
<dbReference type="AlphaFoldDB" id="A0A409YIR0"/>
<keyword evidence="4" id="KW-1185">Reference proteome</keyword>
<dbReference type="GO" id="GO:0006310">
    <property type="term" value="P:DNA recombination"/>
    <property type="evidence" value="ECO:0007669"/>
    <property type="project" value="UniProtKB-KW"/>
</dbReference>
<evidence type="ECO:0008006" key="5">
    <source>
        <dbReference type="Google" id="ProtNLM"/>
    </source>
</evidence>
<dbReference type="Proteomes" id="UP000284706">
    <property type="component" value="Unassembled WGS sequence"/>
</dbReference>
<name>A0A409YIR0_9AGAR</name>
<feature type="region of interest" description="Disordered" evidence="2">
    <location>
        <begin position="1"/>
        <end position="62"/>
    </location>
</feature>
<protein>
    <recommendedName>
        <fullName evidence="5">Tyr recombinase domain-containing protein</fullName>
    </recommendedName>
</protein>
<dbReference type="InParanoid" id="A0A409YIR0"/>
<dbReference type="Gene3D" id="1.10.443.10">
    <property type="entry name" value="Intergrase catalytic core"/>
    <property type="match status" value="1"/>
</dbReference>
<organism evidence="3 4">
    <name type="scientific">Gymnopilus dilepis</name>
    <dbReference type="NCBI Taxonomy" id="231916"/>
    <lineage>
        <taxon>Eukaryota</taxon>
        <taxon>Fungi</taxon>
        <taxon>Dikarya</taxon>
        <taxon>Basidiomycota</taxon>
        <taxon>Agaricomycotina</taxon>
        <taxon>Agaricomycetes</taxon>
        <taxon>Agaricomycetidae</taxon>
        <taxon>Agaricales</taxon>
        <taxon>Agaricineae</taxon>
        <taxon>Hymenogastraceae</taxon>
        <taxon>Gymnopilus</taxon>
    </lineage>
</organism>
<dbReference type="InterPro" id="IPR011010">
    <property type="entry name" value="DNA_brk_join_enz"/>
</dbReference>
<evidence type="ECO:0000313" key="3">
    <source>
        <dbReference type="EMBL" id="PPR02923.1"/>
    </source>
</evidence>
<evidence type="ECO:0000256" key="1">
    <source>
        <dbReference type="ARBA" id="ARBA00023172"/>
    </source>
</evidence>
<dbReference type="GO" id="GO:0015074">
    <property type="term" value="P:DNA integration"/>
    <property type="evidence" value="ECO:0007669"/>
    <property type="project" value="InterPro"/>
</dbReference>
<dbReference type="GO" id="GO:0003677">
    <property type="term" value="F:DNA binding"/>
    <property type="evidence" value="ECO:0007669"/>
    <property type="project" value="InterPro"/>
</dbReference>
<proteinExistence type="predicted"/>
<evidence type="ECO:0000256" key="2">
    <source>
        <dbReference type="SAM" id="MobiDB-lite"/>
    </source>
</evidence>
<accession>A0A409YIR0</accession>
<dbReference type="OrthoDB" id="3163890at2759"/>
<sequence>MYLQGVQDALDSPEADISPPQLEAFMGLEQEDNDEENWGCAASKNSQELAASSPSSPTSPLGGIIDELSIEVAEGTDRCYRRLMNQFDAWLVEQGLMEEGATIFSRPTHEEAPAFIIAWIMQLCDVRNPDGSFKRSDEYTRTFSHAMKMRSSATYGFSRIPQVGNTPWAQANEQWVGNPSISYQVTRYMVSLKRRKFRDGGLHTMSSRAITSSDIRKLYDFNNSEGRDIILPYSGSTPRSEKEWGGPRARLLVHAVVTLAFVCLLRVDEVLKLQFEDITQHPGDRLQIILPFRKNSQFGGIKPFDLWPFPPENQALCPVRALARWVAASNLTSGHLFRAPGSNDRAPNPVQDTPITSSKFIELFRNNLIDVGIDPTIYAGHRYANGEDGPRISTI</sequence>
<evidence type="ECO:0000313" key="4">
    <source>
        <dbReference type="Proteomes" id="UP000284706"/>
    </source>
</evidence>
<gene>
    <name evidence="3" type="ORF">CVT26_009778</name>
</gene>
<dbReference type="SUPFAM" id="SSF56349">
    <property type="entry name" value="DNA breaking-rejoining enzymes"/>
    <property type="match status" value="1"/>
</dbReference>